<dbReference type="InterPro" id="IPR049560">
    <property type="entry name" value="MeTrfase_RsmB-F_NOP2_cat"/>
</dbReference>
<dbReference type="Pfam" id="PF01189">
    <property type="entry name" value="Methyltr_RsmB-F"/>
    <property type="match status" value="1"/>
</dbReference>
<sequence>SFLSTEDYQKVLDGWRVERVCSFRVNTLKSSPEEIEETLKKKDIPFRKVPFLPLAYVIDKKYEFTLKGMDIYYAGKIYVQWLASQLPATLLDLEKNMQVFDVTAAPWSKTTQIAALMGNTGKIVACEKHQIRHDKLLHNLALQGATNVETFKMDALKLCEELEQGSFDAILLDVPCSAEGRIRANDERSYGFWSVRNIEEKAILQKSLLDAVLPLLKKGGVLVYSTCTLAPEENEGVISEILNKNLHLSLEKIEGLEGVSAMSGLSDFNGTTYHPDISSTIRILPSAEMEGFYIAKIRKNF</sequence>
<comment type="caution">
    <text evidence="8">The sequence shown here is derived from an EMBL/GenBank/DDBJ whole genome shotgun (WGS) entry which is preliminary data.</text>
</comment>
<dbReference type="AlphaFoldDB" id="K1XXX5"/>
<feature type="binding site" evidence="6">
    <location>
        <position position="127"/>
    </location>
    <ligand>
        <name>S-adenosyl-L-methionine</name>
        <dbReference type="ChEBI" id="CHEBI:59789"/>
    </ligand>
</feature>
<dbReference type="PRINTS" id="PR02008">
    <property type="entry name" value="RCMTFAMILY"/>
</dbReference>
<evidence type="ECO:0000256" key="3">
    <source>
        <dbReference type="ARBA" id="ARBA00022679"/>
    </source>
</evidence>
<keyword evidence="4 6" id="KW-0949">S-adenosyl-L-methionine</keyword>
<dbReference type="PROSITE" id="PS51686">
    <property type="entry name" value="SAM_MT_RSMB_NOP"/>
    <property type="match status" value="1"/>
</dbReference>
<feature type="binding site" evidence="6">
    <location>
        <position position="173"/>
    </location>
    <ligand>
        <name>S-adenosyl-L-methionine</name>
        <dbReference type="ChEBI" id="CHEBI:59789"/>
    </ligand>
</feature>
<comment type="caution">
    <text evidence="6">Lacks conserved residue(s) required for the propagation of feature annotation.</text>
</comment>
<feature type="binding site" evidence="6">
    <location>
        <position position="154"/>
    </location>
    <ligand>
        <name>S-adenosyl-L-methionine</name>
        <dbReference type="ChEBI" id="CHEBI:59789"/>
    </ligand>
</feature>
<dbReference type="PROSITE" id="PS01153">
    <property type="entry name" value="NOL1_NOP2_SUN"/>
    <property type="match status" value="1"/>
</dbReference>
<evidence type="ECO:0000259" key="7">
    <source>
        <dbReference type="PROSITE" id="PS51686"/>
    </source>
</evidence>
<dbReference type="InterPro" id="IPR018314">
    <property type="entry name" value="RsmB/NOL1/NOP2-like_CS"/>
</dbReference>
<evidence type="ECO:0000256" key="2">
    <source>
        <dbReference type="ARBA" id="ARBA00022603"/>
    </source>
</evidence>
<name>K1XXX5_9BACT</name>
<accession>K1XXX5</accession>
<dbReference type="GO" id="GO:0003723">
    <property type="term" value="F:RNA binding"/>
    <property type="evidence" value="ECO:0007669"/>
    <property type="project" value="UniProtKB-UniRule"/>
</dbReference>
<evidence type="ECO:0000256" key="5">
    <source>
        <dbReference type="ARBA" id="ARBA00022884"/>
    </source>
</evidence>
<organism evidence="8">
    <name type="scientific">uncultured bacterium</name>
    <name type="common">gcode 4</name>
    <dbReference type="NCBI Taxonomy" id="1234023"/>
    <lineage>
        <taxon>Bacteria</taxon>
        <taxon>environmental samples</taxon>
    </lineage>
</organism>
<dbReference type="InterPro" id="IPR029063">
    <property type="entry name" value="SAM-dependent_MTases_sf"/>
</dbReference>
<protein>
    <recommendedName>
        <fullName evidence="7">SAM-dependent MTase RsmB/NOP-type domain-containing protein</fullName>
    </recommendedName>
</protein>
<dbReference type="GO" id="GO:0001510">
    <property type="term" value="P:RNA methylation"/>
    <property type="evidence" value="ECO:0007669"/>
    <property type="project" value="InterPro"/>
</dbReference>
<dbReference type="PANTHER" id="PTHR22807">
    <property type="entry name" value="NOP2 YEAST -RELATED NOL1/NOP2/FMU SUN DOMAIN-CONTAINING"/>
    <property type="match status" value="1"/>
</dbReference>
<proteinExistence type="inferred from homology"/>
<dbReference type="Gene3D" id="3.40.50.150">
    <property type="entry name" value="Vaccinia Virus protein VP39"/>
    <property type="match status" value="1"/>
</dbReference>
<reference evidence="8" key="1">
    <citation type="journal article" date="2012" name="Science">
        <title>Fermentation, hydrogen, and sulfur metabolism in multiple uncultivated bacterial phyla.</title>
        <authorList>
            <person name="Wrighton K.C."/>
            <person name="Thomas B.C."/>
            <person name="Sharon I."/>
            <person name="Miller C.S."/>
            <person name="Castelle C.J."/>
            <person name="VerBerkmoes N.C."/>
            <person name="Wilkins M.J."/>
            <person name="Hettich R.L."/>
            <person name="Lipton M.S."/>
            <person name="Williams K.H."/>
            <person name="Long P.E."/>
            <person name="Banfield J.F."/>
        </authorList>
    </citation>
    <scope>NUCLEOTIDE SEQUENCE [LARGE SCALE GENOMIC DNA]</scope>
</reference>
<feature type="active site" description="Nucleophile" evidence="6">
    <location>
        <position position="227"/>
    </location>
</feature>
<feature type="non-terminal residue" evidence="8">
    <location>
        <position position="1"/>
    </location>
</feature>
<dbReference type="SUPFAM" id="SSF53335">
    <property type="entry name" value="S-adenosyl-L-methionine-dependent methyltransferases"/>
    <property type="match status" value="1"/>
</dbReference>
<dbReference type="CDD" id="cd02440">
    <property type="entry name" value="AdoMet_MTases"/>
    <property type="match status" value="1"/>
</dbReference>
<dbReference type="EMBL" id="AMFJ01034178">
    <property type="protein sequence ID" value="EKD30032.1"/>
    <property type="molecule type" value="Genomic_DNA"/>
</dbReference>
<keyword evidence="3 6" id="KW-0808">Transferase</keyword>
<comment type="similarity">
    <text evidence="1 6">Belongs to the class I-like SAM-binding methyltransferase superfamily. RsmB/NOP family.</text>
</comment>
<feature type="domain" description="SAM-dependent MTase RsmB/NOP-type" evidence="7">
    <location>
        <begin position="11"/>
        <end position="300"/>
    </location>
</feature>
<evidence type="ECO:0000256" key="6">
    <source>
        <dbReference type="PROSITE-ProRule" id="PRU01023"/>
    </source>
</evidence>
<gene>
    <name evidence="8" type="ORF">ACD_78C00178G0001</name>
</gene>
<dbReference type="InterPro" id="IPR001678">
    <property type="entry name" value="MeTrfase_RsmB-F_NOP2_dom"/>
</dbReference>
<dbReference type="InterPro" id="IPR023267">
    <property type="entry name" value="RCMT"/>
</dbReference>
<keyword evidence="5 6" id="KW-0694">RNA-binding</keyword>
<evidence type="ECO:0000313" key="8">
    <source>
        <dbReference type="EMBL" id="EKD30032.1"/>
    </source>
</evidence>
<dbReference type="GO" id="GO:0008173">
    <property type="term" value="F:RNA methyltransferase activity"/>
    <property type="evidence" value="ECO:0007669"/>
    <property type="project" value="InterPro"/>
</dbReference>
<dbReference type="PANTHER" id="PTHR22807:SF30">
    <property type="entry name" value="28S RRNA (CYTOSINE(4447)-C(5))-METHYLTRANSFERASE-RELATED"/>
    <property type="match status" value="1"/>
</dbReference>
<evidence type="ECO:0000256" key="4">
    <source>
        <dbReference type="ARBA" id="ARBA00022691"/>
    </source>
</evidence>
<evidence type="ECO:0000256" key="1">
    <source>
        <dbReference type="ARBA" id="ARBA00007494"/>
    </source>
</evidence>
<keyword evidence="2 6" id="KW-0489">Methyltransferase</keyword>